<feature type="transmembrane region" description="Helical" evidence="1">
    <location>
        <begin position="12"/>
        <end position="32"/>
    </location>
</feature>
<gene>
    <name evidence="2" type="ORF">LDX50_30310</name>
</gene>
<dbReference type="InterPro" id="IPR010721">
    <property type="entry name" value="UstE-like"/>
</dbReference>
<dbReference type="GO" id="GO:0016020">
    <property type="term" value="C:membrane"/>
    <property type="evidence" value="ECO:0007669"/>
    <property type="project" value="TreeGrafter"/>
</dbReference>
<dbReference type="Pfam" id="PF06966">
    <property type="entry name" value="DUF1295"/>
    <property type="match status" value="1"/>
</dbReference>
<dbReference type="Gene3D" id="1.20.120.1630">
    <property type="match status" value="1"/>
</dbReference>
<feature type="transmembrane region" description="Helical" evidence="1">
    <location>
        <begin position="65"/>
        <end position="82"/>
    </location>
</feature>
<evidence type="ECO:0000313" key="2">
    <source>
        <dbReference type="EMBL" id="MCA6079205.1"/>
    </source>
</evidence>
<name>A0A9X1L077_9BACT</name>
<dbReference type="Proteomes" id="UP001139409">
    <property type="component" value="Unassembled WGS sequence"/>
</dbReference>
<protein>
    <submittedName>
        <fullName evidence="2">DUF1295 domain-containing protein</fullName>
    </submittedName>
</protein>
<proteinExistence type="predicted"/>
<feature type="transmembrane region" description="Helical" evidence="1">
    <location>
        <begin position="38"/>
        <end position="58"/>
    </location>
</feature>
<keyword evidence="1" id="KW-0472">Membrane</keyword>
<evidence type="ECO:0000256" key="1">
    <source>
        <dbReference type="SAM" id="Phobius"/>
    </source>
</evidence>
<feature type="transmembrane region" description="Helical" evidence="1">
    <location>
        <begin position="246"/>
        <end position="263"/>
    </location>
</feature>
<keyword evidence="3" id="KW-1185">Reference proteome</keyword>
<feature type="transmembrane region" description="Helical" evidence="1">
    <location>
        <begin position="133"/>
        <end position="163"/>
    </location>
</feature>
<dbReference type="PROSITE" id="PS50244">
    <property type="entry name" value="S5A_REDUCTASE"/>
    <property type="match status" value="1"/>
</dbReference>
<dbReference type="EMBL" id="JAIXNE010000011">
    <property type="protein sequence ID" value="MCA6079205.1"/>
    <property type="molecule type" value="Genomic_DNA"/>
</dbReference>
<dbReference type="PANTHER" id="PTHR32251:SF23">
    <property type="entry name" value="3-OXO-5-ALPHA-STEROID 4-DEHYDROGENASE (DUF1295)"/>
    <property type="match status" value="1"/>
</dbReference>
<reference evidence="2" key="1">
    <citation type="submission" date="2021-09" db="EMBL/GenBank/DDBJ databases">
        <title>Fulvivirga sp. isolated from coastal sediment.</title>
        <authorList>
            <person name="Yu H."/>
        </authorList>
    </citation>
    <scope>NUCLEOTIDE SEQUENCE</scope>
    <source>
        <strain evidence="2">1062</strain>
    </source>
</reference>
<comment type="caution">
    <text evidence="2">The sequence shown here is derived from an EMBL/GenBank/DDBJ whole genome shotgun (WGS) entry which is preliminary data.</text>
</comment>
<dbReference type="PANTHER" id="PTHR32251">
    <property type="entry name" value="3-OXO-5-ALPHA-STEROID 4-DEHYDROGENASE"/>
    <property type="match status" value="1"/>
</dbReference>
<organism evidence="2 3">
    <name type="scientific">Fulvivirga sedimenti</name>
    <dbReference type="NCBI Taxonomy" id="2879465"/>
    <lineage>
        <taxon>Bacteria</taxon>
        <taxon>Pseudomonadati</taxon>
        <taxon>Bacteroidota</taxon>
        <taxon>Cytophagia</taxon>
        <taxon>Cytophagales</taxon>
        <taxon>Fulvivirgaceae</taxon>
        <taxon>Fulvivirga</taxon>
    </lineage>
</organism>
<dbReference type="AlphaFoldDB" id="A0A9X1L077"/>
<keyword evidence="1" id="KW-1133">Transmembrane helix</keyword>
<evidence type="ECO:0000313" key="3">
    <source>
        <dbReference type="Proteomes" id="UP001139409"/>
    </source>
</evidence>
<keyword evidence="1" id="KW-0812">Transmembrane</keyword>
<feature type="transmembrane region" description="Helical" evidence="1">
    <location>
        <begin position="169"/>
        <end position="190"/>
    </location>
</feature>
<sequence length="293" mass="33704">MPAKLNKAQSFSIVILAYIISFAVSAIILLNSGIENPIINMAVADFAATVIIFLFSLLLRNSSMYDPYWSVYPMFIAFWWFFEFGAEGDLIRNMIVLTIVNAWGIRLTWNWARSWPGMVHEDWRYTKLSEDTGIFYWLVSFLGIHLFPTVLVFAGCIPLYYIFQDPSGLGVIDFIATIVGIGAIVIEAAADNQLRRFRLSREPGSTKIMDSGLWGWSRHPNYFGEISFWVSIFLFSLPLFLSGMYWLISGMVMMIILFVFISIPMMEKREMRKEGYEAYRKRVSALVPLPPRK</sequence>
<accession>A0A9X1L077</accession>
<dbReference type="RefSeq" id="WP_225700065.1">
    <property type="nucleotide sequence ID" value="NZ_JAIXNE010000011.1"/>
</dbReference>